<feature type="compositionally biased region" description="Low complexity" evidence="15">
    <location>
        <begin position="592"/>
        <end position="616"/>
    </location>
</feature>
<dbReference type="GO" id="GO:0043171">
    <property type="term" value="P:peptide catabolic process"/>
    <property type="evidence" value="ECO:0007669"/>
    <property type="project" value="TreeGrafter"/>
</dbReference>
<feature type="domain" description="Aminopeptidase N-like N-terminal" evidence="18">
    <location>
        <begin position="823"/>
        <end position="1013"/>
    </location>
</feature>
<dbReference type="InterPro" id="IPR045357">
    <property type="entry name" value="Aminopeptidase_N-like_N"/>
</dbReference>
<proteinExistence type="inferred from homology"/>
<dbReference type="PANTHER" id="PTHR11533:SF301">
    <property type="entry name" value="AMINOPEPTIDASE"/>
    <property type="match status" value="1"/>
</dbReference>
<dbReference type="SUPFAM" id="SSF63737">
    <property type="entry name" value="Leukotriene A4 hydrolase N-terminal domain"/>
    <property type="match status" value="1"/>
</dbReference>
<keyword evidence="5" id="KW-0645">Protease</keyword>
<keyword evidence="3" id="KW-0031">Aminopeptidase</keyword>
<dbReference type="Pfam" id="PF17900">
    <property type="entry name" value="Peptidase_M1_N"/>
    <property type="match status" value="1"/>
</dbReference>
<evidence type="ECO:0000256" key="2">
    <source>
        <dbReference type="ARBA" id="ARBA00010136"/>
    </source>
</evidence>
<dbReference type="PRINTS" id="PR00756">
    <property type="entry name" value="ALADIPTASE"/>
</dbReference>
<feature type="compositionally biased region" description="Low complexity" evidence="15">
    <location>
        <begin position="627"/>
        <end position="651"/>
    </location>
</feature>
<feature type="region of interest" description="Disordered" evidence="15">
    <location>
        <begin position="314"/>
        <end position="341"/>
    </location>
</feature>
<evidence type="ECO:0000259" key="18">
    <source>
        <dbReference type="Pfam" id="PF17900"/>
    </source>
</evidence>
<evidence type="ECO:0000256" key="1">
    <source>
        <dbReference type="ARBA" id="ARBA00004609"/>
    </source>
</evidence>
<evidence type="ECO:0000256" key="9">
    <source>
        <dbReference type="ARBA" id="ARBA00023049"/>
    </source>
</evidence>
<dbReference type="STRING" id="62324.A0A182RY74"/>
<dbReference type="CDD" id="cd09601">
    <property type="entry name" value="M1_APN-Q_like"/>
    <property type="match status" value="1"/>
</dbReference>
<dbReference type="InterPro" id="IPR042097">
    <property type="entry name" value="Aminopeptidase_N-like_N_sf"/>
</dbReference>
<feature type="region of interest" description="Disordered" evidence="15">
    <location>
        <begin position="404"/>
        <end position="445"/>
    </location>
</feature>
<feature type="compositionally biased region" description="Polar residues" evidence="15">
    <location>
        <begin position="670"/>
        <end position="686"/>
    </location>
</feature>
<keyword evidence="4" id="KW-0336">GPI-anchor</keyword>
<evidence type="ECO:0008006" key="20">
    <source>
        <dbReference type="Google" id="ProtNLM"/>
    </source>
</evidence>
<evidence type="ECO:0000256" key="13">
    <source>
        <dbReference type="PIRSR" id="PIRSR634016-4"/>
    </source>
</evidence>
<feature type="compositionally biased region" description="Polar residues" evidence="15">
    <location>
        <begin position="491"/>
        <end position="513"/>
    </location>
</feature>
<dbReference type="GO" id="GO:0005886">
    <property type="term" value="C:plasma membrane"/>
    <property type="evidence" value="ECO:0007669"/>
    <property type="project" value="UniProtKB-SubCell"/>
</dbReference>
<evidence type="ECO:0000259" key="16">
    <source>
        <dbReference type="Pfam" id="PF01433"/>
    </source>
</evidence>
<keyword evidence="10" id="KW-0449">Lipoprotein</keyword>
<keyword evidence="4" id="KW-0472">Membrane</keyword>
<accession>A0A182RY74</accession>
<dbReference type="VEuPathDB" id="VectorBase:AFUN2_010004"/>
<dbReference type="InterPro" id="IPR050344">
    <property type="entry name" value="Peptidase_M1_aminopeptidases"/>
</dbReference>
<dbReference type="InterPro" id="IPR014782">
    <property type="entry name" value="Peptidase_M1_dom"/>
</dbReference>
<dbReference type="FunFam" id="1.10.390.10:FF:000013">
    <property type="entry name" value="Aminopeptidase N"/>
    <property type="match status" value="1"/>
</dbReference>
<evidence type="ECO:0000256" key="11">
    <source>
        <dbReference type="PIRSR" id="PIRSR634016-1"/>
    </source>
</evidence>
<dbReference type="Gene3D" id="1.25.50.20">
    <property type="match status" value="1"/>
</dbReference>
<feature type="compositionally biased region" description="Basic and acidic residues" evidence="15">
    <location>
        <begin position="332"/>
        <end position="341"/>
    </location>
</feature>
<evidence type="ECO:0000256" key="12">
    <source>
        <dbReference type="PIRSR" id="PIRSR634016-3"/>
    </source>
</evidence>
<dbReference type="SUPFAM" id="SSF55486">
    <property type="entry name" value="Metalloproteases ('zincins'), catalytic domain"/>
    <property type="match status" value="1"/>
</dbReference>
<evidence type="ECO:0000256" key="14">
    <source>
        <dbReference type="SAM" id="Coils"/>
    </source>
</evidence>
<feature type="compositionally biased region" description="Acidic residues" evidence="15">
    <location>
        <begin position="406"/>
        <end position="416"/>
    </location>
</feature>
<dbReference type="InterPro" id="IPR001930">
    <property type="entry name" value="Peptidase_M1"/>
</dbReference>
<evidence type="ECO:0000256" key="5">
    <source>
        <dbReference type="ARBA" id="ARBA00022670"/>
    </source>
</evidence>
<protein>
    <recommendedName>
        <fullName evidence="20">Aminopeptidase</fullName>
    </recommendedName>
</protein>
<comment type="similarity">
    <text evidence="2">Belongs to the peptidase M1 family.</text>
</comment>
<keyword evidence="14" id="KW-0175">Coiled coil</keyword>
<reference evidence="19" key="1">
    <citation type="submission" date="2020-05" db="UniProtKB">
        <authorList>
            <consortium name="EnsemblMetazoa"/>
        </authorList>
    </citation>
    <scope>IDENTIFICATION</scope>
    <source>
        <strain evidence="19">FUMOZ</strain>
    </source>
</reference>
<dbReference type="GO" id="GO:0070006">
    <property type="term" value="F:metalloaminopeptidase activity"/>
    <property type="evidence" value="ECO:0007669"/>
    <property type="project" value="TreeGrafter"/>
</dbReference>
<dbReference type="GO" id="GO:0008270">
    <property type="term" value="F:zinc ion binding"/>
    <property type="evidence" value="ECO:0007669"/>
    <property type="project" value="InterPro"/>
</dbReference>
<evidence type="ECO:0000256" key="6">
    <source>
        <dbReference type="ARBA" id="ARBA00022723"/>
    </source>
</evidence>
<dbReference type="Gene3D" id="2.60.40.1730">
    <property type="entry name" value="tricorn interacting facor f3 domain"/>
    <property type="match status" value="1"/>
</dbReference>
<feature type="domain" description="Peptidase M1 membrane alanine aminopeptidase" evidence="16">
    <location>
        <begin position="1048"/>
        <end position="1266"/>
    </location>
</feature>
<dbReference type="Gene3D" id="1.10.390.10">
    <property type="entry name" value="Neutral Protease Domain 2"/>
    <property type="match status" value="1"/>
</dbReference>
<feature type="compositionally biased region" description="Polar residues" evidence="15">
    <location>
        <begin position="561"/>
        <end position="591"/>
    </location>
</feature>
<feature type="compositionally biased region" description="Low complexity" evidence="15">
    <location>
        <begin position="529"/>
        <end position="548"/>
    </location>
</feature>
<dbReference type="GO" id="GO:0042277">
    <property type="term" value="F:peptide binding"/>
    <property type="evidence" value="ECO:0007669"/>
    <property type="project" value="TreeGrafter"/>
</dbReference>
<feature type="coiled-coil region" evidence="14">
    <location>
        <begin position="21"/>
        <end position="92"/>
    </location>
</feature>
<dbReference type="PANTHER" id="PTHR11533">
    <property type="entry name" value="PROTEASE M1 ZINC METALLOPROTEASE"/>
    <property type="match status" value="1"/>
</dbReference>
<evidence type="ECO:0000259" key="17">
    <source>
        <dbReference type="Pfam" id="PF11838"/>
    </source>
</evidence>
<comment type="cofactor">
    <cofactor evidence="12">
        <name>Zn(2+)</name>
        <dbReference type="ChEBI" id="CHEBI:29105"/>
    </cofactor>
    <text evidence="12">Binds 1 zinc ion per subunit.</text>
</comment>
<evidence type="ECO:0000256" key="3">
    <source>
        <dbReference type="ARBA" id="ARBA00022438"/>
    </source>
</evidence>
<dbReference type="InterPro" id="IPR024571">
    <property type="entry name" value="ERAP1-like_C_dom"/>
</dbReference>
<keyword evidence="9" id="KW-0482">Metalloprotease</keyword>
<comment type="subcellular location">
    <subcellularLocation>
        <location evidence="1">Cell membrane</location>
        <topology evidence="1">Lipid-anchor</topology>
        <topology evidence="1">GPI-anchor</topology>
    </subcellularLocation>
</comment>
<dbReference type="GO" id="GO:0098552">
    <property type="term" value="C:side of membrane"/>
    <property type="evidence" value="ECO:0007669"/>
    <property type="project" value="UniProtKB-KW"/>
</dbReference>
<feature type="domain" description="ERAP1-like C-terminal" evidence="17">
    <location>
        <begin position="1347"/>
        <end position="1469"/>
    </location>
</feature>
<dbReference type="VEuPathDB" id="VectorBase:AFUN011247"/>
<dbReference type="InterPro" id="IPR034016">
    <property type="entry name" value="M1_APN-typ"/>
</dbReference>
<sequence length="1677" mass="190476">MYSSAIPEDSGALFRTEHNARAGYQREFEEMESRIRRCERQRAELERQFEDLMRERADYEKAAVRAVRQRQRRQLEAERQRAERNESILRMLNKIDQQAVSLAAKTDRLKMLKTQYEMYLMRTWSTASQALPTYSVPMITAPPAKLPQSPQKSEFVQYISELTHQQTVNMNPIPPPTALSNYLASQQKSFALTSSHNGGGLPERPYSRAYNSNAALKDDLTMMHYGGGSTQMTGGAAKANKFEMSNEDFIRYIDSEVLKEPVPKVSIIAPSPVVEVAEVKQAGEAYLEDATMSEDEPVGEISTKLKEFSMMVDPENNKDTLNNSAEDQSQDETQRQKDEVAEKALEYFAPSETIVPEKEDHSFNKPALVETFKDDHEMVVETNSKQEHKNQANVVQDVQELQPEFESSEMEIPSEDVENKPAMEEDSNQYSSQKAETNIGPLHGKPYVRRHSLELSPNHRHLKRIFPSNKVVNKRVIMKQYQLFPEKSYSVESNDPYYQTDVTSSAHQSTEQMPESEGYHNDAMGQPVEYQQEDGQQAAAYQYGNNQEGQYIEGTEGEAQYQYQDASDPTANTYATQEGYQDPNQQYQYDENAQYYNDQQAYDAQYYNQDPQQQYYIDESNQQQAGQYEQQVDQPQDQQQQQIQSTEQYPTAAEPNEQAMYYPPDGQYDPVTQNPEQMEPLTSTTTTGGGDPAQVVDEQKPVETSGVIDTTLVQDKQEKKATDAAPSQPTVEQKPSRKEADPGSDAPTLSTVNDENKTLQPQCTLRYTLSRPALSVWPAGMLYSSRLLSWFGLIMLWLALCSVCLVIVPLARADGRLPNDTIPLHYDLHLEVTGLGVNDFAYRGYVSIRIAIASDTNEIVLHSVRSTLGSIHLRRCRDGVEIPHQLLETEEASELLRIRTDRVLRRIDDQAIQLTIIFNNTLGEDRMGFYRTQYRGPKRIPMDVATTHFQPSYARFAFPCFDEPALKSTFQVTIVSNASHLVASNAPTKTITWLPNGHKSVLFERTPPMQTYLVSFLIGNFTAAHARSPSGVRIGILAPPKDQKKLQFSLQAATTLLTSLEQYTGQRLGLKKLDHAAIPRFGNAMENWGLVAYDEQFLVLSPKAHRLQRAQAVITIGHETAHQLFGNLVGPAWWSYLWLSEGFATYFEILLGSELYPELLPLEETFAVRHMRPALLADVFEGHALTVEPLPADTAKIETLFDTITYSKAGCILRMINCSIGETAFKSGVRRYLEKYRHGIVSPSDLYSSFPEMDDGPTVEQMFRSWADKPGYPVVTVERLNGSFVRFRQQRHQQEATARDIHSRWYIPITYYTNSSAGKFEYRPAFWMKESDQELVVRLEMNWEDVLVVNPRQIGFYRVEYDERGWNSIVDILSLLPSVVQAKLVDDAFVLARIGLVGYEICLKMLQELATHPDPVPWLIAMAEENVGFLQRVLMSEQFDQFVVGFVGEMFGLAGNVTQSLFQSQALERAYDWWERLVTPTTDPSQKKAGTAGNIQPPSCPLLTVDNIVEGLISPDDLVRDRLFARLKCQLKYQPDPLLLALDRIKETKLLTVGKLFAVLESMIKSNPEHLLHTTVRFLLTVSMDEIGTEGQRLQHLLNVIVHEVTDRNQAAEVQKLIVKNASVLSENFLAHANTVMTSTISWRIKQVPKLRQFVSDSRMANYYGKEDTNQAHWQVV</sequence>
<dbReference type="VEuPathDB" id="VectorBase:AFUN2_002507"/>
<dbReference type="InterPro" id="IPR027268">
    <property type="entry name" value="Peptidase_M4/M1_CTD_sf"/>
</dbReference>
<dbReference type="GO" id="GO:0005615">
    <property type="term" value="C:extracellular space"/>
    <property type="evidence" value="ECO:0007669"/>
    <property type="project" value="TreeGrafter"/>
</dbReference>
<feature type="site" description="Transition state stabilizer" evidence="13">
    <location>
        <position position="1206"/>
    </location>
</feature>
<evidence type="ECO:0000256" key="15">
    <source>
        <dbReference type="SAM" id="MobiDB-lite"/>
    </source>
</evidence>
<keyword evidence="8 12" id="KW-0862">Zinc</keyword>
<dbReference type="GO" id="GO:0006508">
    <property type="term" value="P:proteolysis"/>
    <property type="evidence" value="ECO:0007669"/>
    <property type="project" value="UniProtKB-KW"/>
</dbReference>
<evidence type="ECO:0000256" key="10">
    <source>
        <dbReference type="ARBA" id="ARBA00023288"/>
    </source>
</evidence>
<evidence type="ECO:0000256" key="4">
    <source>
        <dbReference type="ARBA" id="ARBA00022622"/>
    </source>
</evidence>
<feature type="region of interest" description="Disordered" evidence="15">
    <location>
        <begin position="491"/>
        <end position="757"/>
    </location>
</feature>
<feature type="binding site" evidence="12">
    <location>
        <position position="1118"/>
    </location>
    <ligand>
        <name>Zn(2+)</name>
        <dbReference type="ChEBI" id="CHEBI:29105"/>
        <note>catalytic</note>
    </ligand>
</feature>
<evidence type="ECO:0000313" key="19">
    <source>
        <dbReference type="EnsemblMetazoa" id="AFUN011247-PA"/>
    </source>
</evidence>
<keyword evidence="6 12" id="KW-0479">Metal-binding</keyword>
<organism evidence="19">
    <name type="scientific">Anopheles funestus</name>
    <name type="common">African malaria mosquito</name>
    <dbReference type="NCBI Taxonomy" id="62324"/>
    <lineage>
        <taxon>Eukaryota</taxon>
        <taxon>Metazoa</taxon>
        <taxon>Ecdysozoa</taxon>
        <taxon>Arthropoda</taxon>
        <taxon>Hexapoda</taxon>
        <taxon>Insecta</taxon>
        <taxon>Pterygota</taxon>
        <taxon>Neoptera</taxon>
        <taxon>Endopterygota</taxon>
        <taxon>Diptera</taxon>
        <taxon>Nematocera</taxon>
        <taxon>Culicoidea</taxon>
        <taxon>Culicidae</taxon>
        <taxon>Anophelinae</taxon>
        <taxon>Anopheles</taxon>
    </lineage>
</organism>
<dbReference type="EnsemblMetazoa" id="AFUN011247-RA">
    <property type="protein sequence ID" value="AFUN011247-PA"/>
    <property type="gene ID" value="AFUN011247"/>
</dbReference>
<dbReference type="Pfam" id="PF11838">
    <property type="entry name" value="ERAP1_C"/>
    <property type="match status" value="1"/>
</dbReference>
<feature type="binding site" evidence="12">
    <location>
        <position position="1122"/>
    </location>
    <ligand>
        <name>Zn(2+)</name>
        <dbReference type="ChEBI" id="CHEBI:29105"/>
        <note>catalytic</note>
    </ligand>
</feature>
<dbReference type="GO" id="GO:0005737">
    <property type="term" value="C:cytoplasm"/>
    <property type="evidence" value="ECO:0007669"/>
    <property type="project" value="TreeGrafter"/>
</dbReference>
<dbReference type="Gene3D" id="2.60.40.1910">
    <property type="match status" value="1"/>
</dbReference>
<keyword evidence="7" id="KW-0378">Hydrolase</keyword>
<evidence type="ECO:0000256" key="8">
    <source>
        <dbReference type="ARBA" id="ARBA00022833"/>
    </source>
</evidence>
<feature type="compositionally biased region" description="Polar residues" evidence="15">
    <location>
        <begin position="747"/>
        <end position="757"/>
    </location>
</feature>
<name>A0A182RY74_ANOFN</name>
<feature type="active site" description="Proton acceptor" evidence="11">
    <location>
        <position position="1119"/>
    </location>
</feature>
<evidence type="ECO:0000256" key="7">
    <source>
        <dbReference type="ARBA" id="ARBA00022801"/>
    </source>
</evidence>
<keyword evidence="4" id="KW-0325">Glycoprotein</keyword>
<dbReference type="Pfam" id="PF01433">
    <property type="entry name" value="Peptidase_M1"/>
    <property type="match status" value="1"/>
</dbReference>
<feature type="binding site" evidence="12">
    <location>
        <position position="1141"/>
    </location>
    <ligand>
        <name>Zn(2+)</name>
        <dbReference type="ChEBI" id="CHEBI:29105"/>
        <note>catalytic</note>
    </ligand>
</feature>